<dbReference type="AlphaFoldDB" id="A0A927GAT7"/>
<evidence type="ECO:0000313" key="9">
    <source>
        <dbReference type="Proteomes" id="UP000598820"/>
    </source>
</evidence>
<evidence type="ECO:0000256" key="3">
    <source>
        <dbReference type="ARBA" id="ARBA00023082"/>
    </source>
</evidence>
<keyword evidence="9" id="KW-1185">Reference proteome</keyword>
<reference evidence="8" key="1">
    <citation type="submission" date="2020-09" db="EMBL/GenBank/DDBJ databases">
        <authorList>
            <person name="Kim M.K."/>
        </authorList>
    </citation>
    <scope>NUCLEOTIDE SEQUENCE</scope>
    <source>
        <strain evidence="8">BT702</strain>
    </source>
</reference>
<dbReference type="InterPro" id="IPR036388">
    <property type="entry name" value="WH-like_DNA-bd_sf"/>
</dbReference>
<name>A0A927GAT7_9BACT</name>
<dbReference type="Gene3D" id="1.10.10.10">
    <property type="entry name" value="Winged helix-like DNA-binding domain superfamily/Winged helix DNA-binding domain"/>
    <property type="match status" value="1"/>
</dbReference>
<dbReference type="Pfam" id="PF04542">
    <property type="entry name" value="Sigma70_r2"/>
    <property type="match status" value="1"/>
</dbReference>
<evidence type="ECO:0000256" key="1">
    <source>
        <dbReference type="ARBA" id="ARBA00010641"/>
    </source>
</evidence>
<dbReference type="InterPro" id="IPR014284">
    <property type="entry name" value="RNA_pol_sigma-70_dom"/>
</dbReference>
<dbReference type="Proteomes" id="UP000598820">
    <property type="component" value="Unassembled WGS sequence"/>
</dbReference>
<keyword evidence="5" id="KW-0804">Transcription</keyword>
<proteinExistence type="inferred from homology"/>
<keyword evidence="3" id="KW-0731">Sigma factor</keyword>
<gene>
    <name evidence="8" type="ORF">IC229_32525</name>
</gene>
<dbReference type="InterPro" id="IPR013249">
    <property type="entry name" value="RNA_pol_sigma70_r4_t2"/>
</dbReference>
<dbReference type="Pfam" id="PF08281">
    <property type="entry name" value="Sigma70_r4_2"/>
    <property type="match status" value="1"/>
</dbReference>
<comment type="caution">
    <text evidence="8">The sequence shown here is derived from an EMBL/GenBank/DDBJ whole genome shotgun (WGS) entry which is preliminary data.</text>
</comment>
<dbReference type="GO" id="GO:0016987">
    <property type="term" value="F:sigma factor activity"/>
    <property type="evidence" value="ECO:0007669"/>
    <property type="project" value="UniProtKB-KW"/>
</dbReference>
<evidence type="ECO:0000256" key="5">
    <source>
        <dbReference type="ARBA" id="ARBA00023163"/>
    </source>
</evidence>
<evidence type="ECO:0000313" key="8">
    <source>
        <dbReference type="EMBL" id="MBD2705385.1"/>
    </source>
</evidence>
<feature type="domain" description="RNA polymerase sigma-70 region 2" evidence="6">
    <location>
        <begin position="26"/>
        <end position="93"/>
    </location>
</feature>
<accession>A0A927GAT7</accession>
<comment type="similarity">
    <text evidence="1">Belongs to the sigma-70 factor family. ECF subfamily.</text>
</comment>
<dbReference type="SUPFAM" id="SSF88946">
    <property type="entry name" value="Sigma2 domain of RNA polymerase sigma factors"/>
    <property type="match status" value="1"/>
</dbReference>
<feature type="domain" description="RNA polymerase sigma factor 70 region 4 type 2" evidence="7">
    <location>
        <begin position="121"/>
        <end position="173"/>
    </location>
</feature>
<evidence type="ECO:0000259" key="6">
    <source>
        <dbReference type="Pfam" id="PF04542"/>
    </source>
</evidence>
<dbReference type="EMBL" id="JACWZY010000054">
    <property type="protein sequence ID" value="MBD2705385.1"/>
    <property type="molecule type" value="Genomic_DNA"/>
</dbReference>
<dbReference type="InterPro" id="IPR013324">
    <property type="entry name" value="RNA_pol_sigma_r3/r4-like"/>
</dbReference>
<dbReference type="InterPro" id="IPR013325">
    <property type="entry name" value="RNA_pol_sigma_r2"/>
</dbReference>
<evidence type="ECO:0000256" key="4">
    <source>
        <dbReference type="ARBA" id="ARBA00023125"/>
    </source>
</evidence>
<dbReference type="InterPro" id="IPR007627">
    <property type="entry name" value="RNA_pol_sigma70_r2"/>
</dbReference>
<sequence length="182" mass="21672">MKRVLTDEEVIQQYYHTKPDHCFESLYNRYVSKVYRRCLSMTNDSSQAEDFTQDIFLKVFHKLEGFQQRSSFSTWLYSIAYNYCSDQLRQAKKVRFDSIEDDYEYDESETEASLLHDDTIQLVRLAMSKLSDDERNMLQLKYEDGLSVDEISDIYNLKPSAIKMRLKRSRDKIQQMCSQVSV</sequence>
<dbReference type="CDD" id="cd06171">
    <property type="entry name" value="Sigma70_r4"/>
    <property type="match status" value="1"/>
</dbReference>
<protein>
    <submittedName>
        <fullName evidence="8">Sigma-70 family RNA polymerase sigma factor</fullName>
    </submittedName>
</protein>
<evidence type="ECO:0000259" key="7">
    <source>
        <dbReference type="Pfam" id="PF08281"/>
    </source>
</evidence>
<dbReference type="SUPFAM" id="SSF88659">
    <property type="entry name" value="Sigma3 and sigma4 domains of RNA polymerase sigma factors"/>
    <property type="match status" value="1"/>
</dbReference>
<dbReference type="Gene3D" id="1.10.1740.10">
    <property type="match status" value="1"/>
</dbReference>
<evidence type="ECO:0000256" key="2">
    <source>
        <dbReference type="ARBA" id="ARBA00023015"/>
    </source>
</evidence>
<dbReference type="PANTHER" id="PTHR43133">
    <property type="entry name" value="RNA POLYMERASE ECF-TYPE SIGMA FACTO"/>
    <property type="match status" value="1"/>
</dbReference>
<dbReference type="NCBIfam" id="TIGR02937">
    <property type="entry name" value="sigma70-ECF"/>
    <property type="match status" value="1"/>
</dbReference>
<dbReference type="GO" id="GO:0006352">
    <property type="term" value="P:DNA-templated transcription initiation"/>
    <property type="evidence" value="ECO:0007669"/>
    <property type="project" value="InterPro"/>
</dbReference>
<dbReference type="GO" id="GO:0003677">
    <property type="term" value="F:DNA binding"/>
    <property type="evidence" value="ECO:0007669"/>
    <property type="project" value="UniProtKB-KW"/>
</dbReference>
<dbReference type="InterPro" id="IPR039425">
    <property type="entry name" value="RNA_pol_sigma-70-like"/>
</dbReference>
<keyword evidence="4" id="KW-0238">DNA-binding</keyword>
<organism evidence="8 9">
    <name type="scientific">Spirosoma profusum</name>
    <dbReference type="NCBI Taxonomy" id="2771354"/>
    <lineage>
        <taxon>Bacteria</taxon>
        <taxon>Pseudomonadati</taxon>
        <taxon>Bacteroidota</taxon>
        <taxon>Cytophagia</taxon>
        <taxon>Cytophagales</taxon>
        <taxon>Cytophagaceae</taxon>
        <taxon>Spirosoma</taxon>
    </lineage>
</organism>
<dbReference type="PANTHER" id="PTHR43133:SF8">
    <property type="entry name" value="RNA POLYMERASE SIGMA FACTOR HI_1459-RELATED"/>
    <property type="match status" value="1"/>
</dbReference>
<keyword evidence="2" id="KW-0805">Transcription regulation</keyword>